<feature type="compositionally biased region" description="Low complexity" evidence="1">
    <location>
        <begin position="48"/>
        <end position="69"/>
    </location>
</feature>
<name>X8DKU7_MYCXE</name>
<accession>X8DKU7</accession>
<keyword evidence="2" id="KW-0812">Transmembrane</keyword>
<dbReference type="EMBL" id="JAOB01000013">
    <property type="protein sequence ID" value="EUA69024.1"/>
    <property type="molecule type" value="Genomic_DNA"/>
</dbReference>
<comment type="caution">
    <text evidence="2">The sequence shown here is derived from an EMBL/GenBank/DDBJ whole genome shotgun (WGS) entry which is preliminary data.</text>
</comment>
<dbReference type="AlphaFoldDB" id="X8DKU7"/>
<protein>
    <submittedName>
        <fullName evidence="2">Putative conserved transmembrane protein</fullName>
    </submittedName>
</protein>
<keyword evidence="2" id="KW-0472">Membrane</keyword>
<gene>
    <name evidence="2" type="ORF">I553_2212</name>
</gene>
<dbReference type="PATRIC" id="fig|1299334.3.peg.1703"/>
<proteinExistence type="predicted"/>
<feature type="region of interest" description="Disordered" evidence="1">
    <location>
        <begin position="26"/>
        <end position="75"/>
    </location>
</feature>
<organism evidence="2">
    <name type="scientific">Mycobacterium xenopi 4042</name>
    <dbReference type="NCBI Taxonomy" id="1299334"/>
    <lineage>
        <taxon>Bacteria</taxon>
        <taxon>Bacillati</taxon>
        <taxon>Actinomycetota</taxon>
        <taxon>Actinomycetes</taxon>
        <taxon>Mycobacteriales</taxon>
        <taxon>Mycobacteriaceae</taxon>
        <taxon>Mycobacterium</taxon>
    </lineage>
</organism>
<evidence type="ECO:0000313" key="2">
    <source>
        <dbReference type="EMBL" id="EUA69024.1"/>
    </source>
</evidence>
<sequence>MMDTEVREAEPAHEDSAYVRSYLRGAGRGSAARPRMGTPGRGWPNCPTPTSSTSTTPTPLTRSTNTTSTHMPGPTRPRRCCTADWWLSNRSWRWHSAPGCSSRSTSCGGGTTLWRWSCRCWSFSAWWRG</sequence>
<evidence type="ECO:0000256" key="1">
    <source>
        <dbReference type="SAM" id="MobiDB-lite"/>
    </source>
</evidence>
<reference evidence="2" key="1">
    <citation type="submission" date="2014-01" db="EMBL/GenBank/DDBJ databases">
        <authorList>
            <person name="Brown-Elliot B."/>
            <person name="Wallace R."/>
            <person name="Lenaerts A."/>
            <person name="Ordway D."/>
            <person name="DeGroote M.A."/>
            <person name="Parker T."/>
            <person name="Sizemore C."/>
            <person name="Tallon L.J."/>
            <person name="Sadzewicz L.K."/>
            <person name="Sengamalay N."/>
            <person name="Fraser C.M."/>
            <person name="Hine E."/>
            <person name="Shefchek K.A."/>
            <person name="Das S.P."/>
            <person name="Tettelin H."/>
        </authorList>
    </citation>
    <scope>NUCLEOTIDE SEQUENCE [LARGE SCALE GENOMIC DNA]</scope>
    <source>
        <strain evidence="2">4042</strain>
    </source>
</reference>